<evidence type="ECO:0000313" key="1">
    <source>
        <dbReference type="EMBL" id="GGZ14408.1"/>
    </source>
</evidence>
<sequence length="297" mass="31755">MALLGCGPGPRGDGEYEATRARELVNLGDRITEYAKRPGAREPYRPPGEARRERLARGTGLLLDGDTKAAEQLLKSAGFRITRLTDTASGRRYDEIAALDPGRGARWGRLYLSAGSGIRWNVQVPHPVSDRDTESLGARLLESAPGGALVLAGAHRDAGRNGSADVAHRTDSVFHTIVAELQKRGVPGVQLHGFAERSTRPYEAVISTGAVRTAPEEAAALADRLESRGLRVCRGWSGRCPLEGIANVQGEAAERHRATFVHVELAPAARGDGREAATALAALTRLLTTWSRHPVSG</sequence>
<accession>A0A918UIG1</accession>
<evidence type="ECO:0000313" key="2">
    <source>
        <dbReference type="Proteomes" id="UP000630936"/>
    </source>
</evidence>
<dbReference type="EMBL" id="BMWG01000001">
    <property type="protein sequence ID" value="GGZ14408.1"/>
    <property type="molecule type" value="Genomic_DNA"/>
</dbReference>
<dbReference type="AlphaFoldDB" id="A0A918UIG1"/>
<comment type="caution">
    <text evidence="1">The sequence shown here is derived from an EMBL/GenBank/DDBJ whole genome shotgun (WGS) entry which is preliminary data.</text>
</comment>
<reference evidence="1" key="1">
    <citation type="journal article" date="2014" name="Int. J. Syst. Evol. Microbiol.">
        <title>Complete genome sequence of Corynebacterium casei LMG S-19264T (=DSM 44701T), isolated from a smear-ripened cheese.</title>
        <authorList>
            <consortium name="US DOE Joint Genome Institute (JGI-PGF)"/>
            <person name="Walter F."/>
            <person name="Albersmeier A."/>
            <person name="Kalinowski J."/>
            <person name="Ruckert C."/>
        </authorList>
    </citation>
    <scope>NUCLEOTIDE SEQUENCE</scope>
    <source>
        <strain evidence="1">JCM 4988</strain>
    </source>
</reference>
<dbReference type="Proteomes" id="UP000630936">
    <property type="component" value="Unassembled WGS sequence"/>
</dbReference>
<reference evidence="1" key="2">
    <citation type="submission" date="2020-09" db="EMBL/GenBank/DDBJ databases">
        <authorList>
            <person name="Sun Q."/>
            <person name="Ohkuma M."/>
        </authorList>
    </citation>
    <scope>NUCLEOTIDE SEQUENCE</scope>
    <source>
        <strain evidence="1">JCM 4988</strain>
    </source>
</reference>
<name>A0A918UIG1_9ACTN</name>
<organism evidence="1 2">
    <name type="scientific">Streptomyces inusitatus</name>
    <dbReference type="NCBI Taxonomy" id="68221"/>
    <lineage>
        <taxon>Bacteria</taxon>
        <taxon>Bacillati</taxon>
        <taxon>Actinomycetota</taxon>
        <taxon>Actinomycetes</taxon>
        <taxon>Kitasatosporales</taxon>
        <taxon>Streptomycetaceae</taxon>
        <taxon>Streptomyces</taxon>
    </lineage>
</organism>
<keyword evidence="2" id="KW-1185">Reference proteome</keyword>
<gene>
    <name evidence="1" type="ORF">GCM10010387_03140</name>
</gene>
<proteinExistence type="predicted"/>
<protein>
    <submittedName>
        <fullName evidence="1">Uncharacterized protein</fullName>
    </submittedName>
</protein>